<reference evidence="2" key="1">
    <citation type="journal article" date="2019" name="Int. J. Syst. Evol. Microbiol.">
        <title>The Global Catalogue of Microorganisms (GCM) 10K type strain sequencing project: providing services to taxonomists for standard genome sequencing and annotation.</title>
        <authorList>
            <consortium name="The Broad Institute Genomics Platform"/>
            <consortium name="The Broad Institute Genome Sequencing Center for Infectious Disease"/>
            <person name="Wu L."/>
            <person name="Ma J."/>
        </authorList>
    </citation>
    <scope>NUCLEOTIDE SEQUENCE [LARGE SCALE GENOMIC DNA]</scope>
    <source>
        <strain evidence="2">JCM 17738</strain>
    </source>
</reference>
<proteinExistence type="predicted"/>
<evidence type="ECO:0000313" key="1">
    <source>
        <dbReference type="EMBL" id="GAA4390170.1"/>
    </source>
</evidence>
<dbReference type="EMBL" id="BAABFX010000011">
    <property type="protein sequence ID" value="GAA4390170.1"/>
    <property type="molecule type" value="Genomic_DNA"/>
</dbReference>
<gene>
    <name evidence="1" type="ORF">GCM10023153_07070</name>
</gene>
<comment type="caution">
    <text evidence="1">The sequence shown here is derived from an EMBL/GenBank/DDBJ whole genome shotgun (WGS) entry which is preliminary data.</text>
</comment>
<organism evidence="1 2">
    <name type="scientific">Ornithinibacter aureus</name>
    <dbReference type="NCBI Taxonomy" id="622664"/>
    <lineage>
        <taxon>Bacteria</taxon>
        <taxon>Bacillati</taxon>
        <taxon>Actinomycetota</taxon>
        <taxon>Actinomycetes</taxon>
        <taxon>Micrococcales</taxon>
        <taxon>Intrasporangiaceae</taxon>
        <taxon>Ornithinibacter</taxon>
    </lineage>
</organism>
<accession>A0ABP8JFU1</accession>
<name>A0ABP8JFU1_9MICO</name>
<evidence type="ECO:0000313" key="2">
    <source>
        <dbReference type="Proteomes" id="UP001500390"/>
    </source>
</evidence>
<protein>
    <submittedName>
        <fullName evidence="1">Uncharacterized protein</fullName>
    </submittedName>
</protein>
<dbReference type="Proteomes" id="UP001500390">
    <property type="component" value="Unassembled WGS sequence"/>
</dbReference>
<sequence length="203" mass="21949">MTGPFSSGFDSVPGQRAEFGELARQSGRMLNELSFAQIAGAENLFTKAMRALASGEADRAEQLIQRAAHMAYDAREAGSPGVRAATLLVYSLISDQFEACEVDDMSWLDVAIDVHPNLDPTGRAQVASVVHGFVLQGEFFDVSAVEKRRIHQTFGDAPLEPELGDGPNSTLEQRHDIIRSLVMAALALRDAYAAIADERGTRA</sequence>
<keyword evidence="2" id="KW-1185">Reference proteome</keyword>